<keyword evidence="3" id="KW-0808">Transferase</keyword>
<dbReference type="PANTHER" id="PTHR11571:SF150">
    <property type="entry name" value="GLUTATHIONE S-TRANSFERASE"/>
    <property type="match status" value="1"/>
</dbReference>
<dbReference type="PROSITE" id="PS50404">
    <property type="entry name" value="GST_NTER"/>
    <property type="match status" value="1"/>
</dbReference>
<dbReference type="Proteomes" id="UP001224775">
    <property type="component" value="Unassembled WGS sequence"/>
</dbReference>
<protein>
    <submittedName>
        <fullName evidence="3">Glutathione S-transferase</fullName>
        <ecNumber evidence="3">2.5.1.18</ecNumber>
    </submittedName>
</protein>
<dbReference type="SFLD" id="SFLDS00019">
    <property type="entry name" value="Glutathione_Transferase_(cytos"/>
    <property type="match status" value="1"/>
</dbReference>
<dbReference type="InterPro" id="IPR010987">
    <property type="entry name" value="Glutathione-S-Trfase_C-like"/>
</dbReference>
<evidence type="ECO:0000259" key="2">
    <source>
        <dbReference type="PROSITE" id="PS50405"/>
    </source>
</evidence>
<dbReference type="EMBL" id="JATAAI010000011">
    <property type="protein sequence ID" value="KAK1742266.1"/>
    <property type="molecule type" value="Genomic_DNA"/>
</dbReference>
<dbReference type="GO" id="GO:0006749">
    <property type="term" value="P:glutathione metabolic process"/>
    <property type="evidence" value="ECO:0007669"/>
    <property type="project" value="TreeGrafter"/>
</dbReference>
<dbReference type="InterPro" id="IPR004046">
    <property type="entry name" value="GST_C"/>
</dbReference>
<dbReference type="Pfam" id="PF02798">
    <property type="entry name" value="GST_N"/>
    <property type="match status" value="1"/>
</dbReference>
<dbReference type="AlphaFoldDB" id="A0AAD8Y9F6"/>
<feature type="domain" description="GST C-terminal" evidence="2">
    <location>
        <begin position="89"/>
        <end position="213"/>
    </location>
</feature>
<evidence type="ECO:0000313" key="3">
    <source>
        <dbReference type="EMBL" id="KAK1742266.1"/>
    </source>
</evidence>
<dbReference type="SUPFAM" id="SSF52833">
    <property type="entry name" value="Thioredoxin-like"/>
    <property type="match status" value="1"/>
</dbReference>
<dbReference type="PROSITE" id="PS50405">
    <property type="entry name" value="GST_CTER"/>
    <property type="match status" value="1"/>
</dbReference>
<sequence length="220" mass="24127">MTNKFHYYAATGRGHAIRLALSAANIPFEDEYPEGGFPPTAEAKDLWRSIGKNTTTNIPMLQMADGRVFTQSSAVLRAVARIGGLMPTDEGELYMTDKLLADAEDLRGEGYKSFVAWGATEEAVEAFINKVLPLHFGNLERQLKESTGDYFIGDSLTIADIACYDAITNFGSNRVIGSLDGFETLKAWVDKVESNEGIKNYMSSESFAGLWKFGPDTLGK</sequence>
<dbReference type="InterPro" id="IPR036249">
    <property type="entry name" value="Thioredoxin-like_sf"/>
</dbReference>
<keyword evidence="4" id="KW-1185">Reference proteome</keyword>
<dbReference type="Gene3D" id="3.40.30.10">
    <property type="entry name" value="Glutaredoxin"/>
    <property type="match status" value="1"/>
</dbReference>
<dbReference type="Gene3D" id="1.20.1050.10">
    <property type="match status" value="1"/>
</dbReference>
<dbReference type="Pfam" id="PF14497">
    <property type="entry name" value="GST_C_3"/>
    <property type="match status" value="1"/>
</dbReference>
<dbReference type="InterPro" id="IPR036282">
    <property type="entry name" value="Glutathione-S-Trfase_C_sf"/>
</dbReference>
<comment type="caution">
    <text evidence="3">The sequence shown here is derived from an EMBL/GenBank/DDBJ whole genome shotgun (WGS) entry which is preliminary data.</text>
</comment>
<dbReference type="InterPro" id="IPR050213">
    <property type="entry name" value="GST_superfamily"/>
</dbReference>
<reference evidence="3" key="1">
    <citation type="submission" date="2023-06" db="EMBL/GenBank/DDBJ databases">
        <title>Survivors Of The Sea: Transcriptome response of Skeletonema marinoi to long-term dormancy.</title>
        <authorList>
            <person name="Pinder M.I.M."/>
            <person name="Kourtchenko O."/>
            <person name="Robertson E.K."/>
            <person name="Larsson T."/>
            <person name="Maumus F."/>
            <person name="Osuna-Cruz C.M."/>
            <person name="Vancaester E."/>
            <person name="Stenow R."/>
            <person name="Vandepoele K."/>
            <person name="Ploug H."/>
            <person name="Bruchert V."/>
            <person name="Godhe A."/>
            <person name="Topel M."/>
        </authorList>
    </citation>
    <scope>NUCLEOTIDE SEQUENCE</scope>
    <source>
        <strain evidence="3">R05AC</strain>
    </source>
</reference>
<dbReference type="EC" id="2.5.1.18" evidence="3"/>
<dbReference type="CDD" id="cd03192">
    <property type="entry name" value="GST_C_Sigma_like"/>
    <property type="match status" value="1"/>
</dbReference>
<organism evidence="3 4">
    <name type="scientific">Skeletonema marinoi</name>
    <dbReference type="NCBI Taxonomy" id="267567"/>
    <lineage>
        <taxon>Eukaryota</taxon>
        <taxon>Sar</taxon>
        <taxon>Stramenopiles</taxon>
        <taxon>Ochrophyta</taxon>
        <taxon>Bacillariophyta</taxon>
        <taxon>Coscinodiscophyceae</taxon>
        <taxon>Thalassiosirophycidae</taxon>
        <taxon>Thalassiosirales</taxon>
        <taxon>Skeletonemataceae</taxon>
        <taxon>Skeletonema</taxon>
        <taxon>Skeletonema marinoi-dohrnii complex</taxon>
    </lineage>
</organism>
<name>A0AAD8Y9F6_9STRA</name>
<dbReference type="SUPFAM" id="SSF47616">
    <property type="entry name" value="GST C-terminal domain-like"/>
    <property type="match status" value="1"/>
</dbReference>
<feature type="domain" description="GST N-terminal" evidence="1">
    <location>
        <begin position="1"/>
        <end position="87"/>
    </location>
</feature>
<dbReference type="PANTHER" id="PTHR11571">
    <property type="entry name" value="GLUTATHIONE S-TRANSFERASE"/>
    <property type="match status" value="1"/>
</dbReference>
<gene>
    <name evidence="3" type="ORF">QTG54_006831</name>
</gene>
<dbReference type="InterPro" id="IPR004045">
    <property type="entry name" value="Glutathione_S-Trfase_N"/>
</dbReference>
<accession>A0AAD8Y9F6</accession>
<dbReference type="GO" id="GO:0004364">
    <property type="term" value="F:glutathione transferase activity"/>
    <property type="evidence" value="ECO:0007669"/>
    <property type="project" value="UniProtKB-EC"/>
</dbReference>
<dbReference type="InterPro" id="IPR040079">
    <property type="entry name" value="Glutathione_S-Trfase"/>
</dbReference>
<evidence type="ECO:0000259" key="1">
    <source>
        <dbReference type="PROSITE" id="PS50404"/>
    </source>
</evidence>
<proteinExistence type="predicted"/>
<evidence type="ECO:0000313" key="4">
    <source>
        <dbReference type="Proteomes" id="UP001224775"/>
    </source>
</evidence>